<reference evidence="1" key="1">
    <citation type="journal article" date="2014" name="Int. J. Syst. Evol. Microbiol.">
        <title>Complete genome sequence of Corynebacterium casei LMG S-19264T (=DSM 44701T), isolated from a smear-ripened cheese.</title>
        <authorList>
            <consortium name="US DOE Joint Genome Institute (JGI-PGF)"/>
            <person name="Walter F."/>
            <person name="Albersmeier A."/>
            <person name="Kalinowski J."/>
            <person name="Ruckert C."/>
        </authorList>
    </citation>
    <scope>NUCLEOTIDE SEQUENCE</scope>
    <source>
        <strain evidence="1">CGMCC 4.7679</strain>
    </source>
</reference>
<protein>
    <submittedName>
        <fullName evidence="1">Uncharacterized protein</fullName>
    </submittedName>
</protein>
<organism evidence="1 2">
    <name type="scientific">Amycolatopsis bartoniae</name>
    <dbReference type="NCBI Taxonomy" id="941986"/>
    <lineage>
        <taxon>Bacteria</taxon>
        <taxon>Bacillati</taxon>
        <taxon>Actinomycetota</taxon>
        <taxon>Actinomycetes</taxon>
        <taxon>Pseudonocardiales</taxon>
        <taxon>Pseudonocardiaceae</taxon>
        <taxon>Amycolatopsis</taxon>
    </lineage>
</organism>
<accession>A0A8H9J1N1</accession>
<gene>
    <name evidence="1" type="ORF">GCM10017566_38510</name>
</gene>
<dbReference type="AlphaFoldDB" id="A0A8H9J1N1"/>
<name>A0A8H9J1N1_9PSEU</name>
<dbReference type="Proteomes" id="UP000658656">
    <property type="component" value="Unassembled WGS sequence"/>
</dbReference>
<reference evidence="1" key="2">
    <citation type="submission" date="2020-09" db="EMBL/GenBank/DDBJ databases">
        <authorList>
            <person name="Sun Q."/>
            <person name="Zhou Y."/>
        </authorList>
    </citation>
    <scope>NUCLEOTIDE SEQUENCE</scope>
    <source>
        <strain evidence="1">CGMCC 4.7679</strain>
    </source>
</reference>
<evidence type="ECO:0000313" key="2">
    <source>
        <dbReference type="Proteomes" id="UP000658656"/>
    </source>
</evidence>
<keyword evidence="2" id="KW-1185">Reference proteome</keyword>
<proteinExistence type="predicted"/>
<dbReference type="EMBL" id="BNAV01000005">
    <property type="protein sequence ID" value="GHF61394.1"/>
    <property type="molecule type" value="Genomic_DNA"/>
</dbReference>
<sequence length="63" mass="6991">MRAPGIGRVFTVARARAHSAGCAGRAAVLRDVSLIYRKQSRLREAYEKSKTLAVPAFAAQRFW</sequence>
<evidence type="ECO:0000313" key="1">
    <source>
        <dbReference type="EMBL" id="GHF61394.1"/>
    </source>
</evidence>
<comment type="caution">
    <text evidence="1">The sequence shown here is derived from an EMBL/GenBank/DDBJ whole genome shotgun (WGS) entry which is preliminary data.</text>
</comment>